<evidence type="ECO:0000256" key="3">
    <source>
        <dbReference type="ARBA" id="ARBA00022730"/>
    </source>
</evidence>
<feature type="region of interest" description="Disordered" evidence="8">
    <location>
        <begin position="97"/>
        <end position="116"/>
    </location>
</feature>
<dbReference type="Gene3D" id="2.40.50.140">
    <property type="entry name" value="Nucleic acid-binding proteins"/>
    <property type="match status" value="1"/>
</dbReference>
<dbReference type="SUPFAM" id="SSF50249">
    <property type="entry name" value="Nucleic acid-binding proteins"/>
    <property type="match status" value="1"/>
</dbReference>
<dbReference type="AlphaFoldDB" id="A0A8T0HAR5"/>
<keyword evidence="6" id="KW-0687">Ribonucleoprotein</keyword>
<proteinExistence type="inferred from homology"/>
<organism evidence="9 10">
    <name type="scientific">Ceratodon purpureus</name>
    <name type="common">Fire moss</name>
    <name type="synonym">Dicranum purpureum</name>
    <dbReference type="NCBI Taxonomy" id="3225"/>
    <lineage>
        <taxon>Eukaryota</taxon>
        <taxon>Viridiplantae</taxon>
        <taxon>Streptophyta</taxon>
        <taxon>Embryophyta</taxon>
        <taxon>Bryophyta</taxon>
        <taxon>Bryophytina</taxon>
        <taxon>Bryopsida</taxon>
        <taxon>Dicranidae</taxon>
        <taxon>Pseudoditrichales</taxon>
        <taxon>Ditrichaceae</taxon>
        <taxon>Ceratodon</taxon>
    </lineage>
</organism>
<evidence type="ECO:0000256" key="8">
    <source>
        <dbReference type="SAM" id="MobiDB-lite"/>
    </source>
</evidence>
<evidence type="ECO:0000256" key="2">
    <source>
        <dbReference type="ARBA" id="ARBA00010254"/>
    </source>
</evidence>
<dbReference type="GO" id="GO:0019843">
    <property type="term" value="F:rRNA binding"/>
    <property type="evidence" value="ECO:0007669"/>
    <property type="project" value="UniProtKB-KW"/>
</dbReference>
<dbReference type="OrthoDB" id="274752at2759"/>
<evidence type="ECO:0000313" key="9">
    <source>
        <dbReference type="EMBL" id="KAG0568946.1"/>
    </source>
</evidence>
<dbReference type="GO" id="GO:0006412">
    <property type="term" value="P:translation"/>
    <property type="evidence" value="ECO:0007669"/>
    <property type="project" value="InterPro"/>
</dbReference>
<reference evidence="9 10" key="1">
    <citation type="submission" date="2020-06" db="EMBL/GenBank/DDBJ databases">
        <title>WGS assembly of Ceratodon purpureus strain R40.</title>
        <authorList>
            <person name="Carey S.B."/>
            <person name="Jenkins J."/>
            <person name="Shu S."/>
            <person name="Lovell J.T."/>
            <person name="Sreedasyam A."/>
            <person name="Maumus F."/>
            <person name="Tiley G.P."/>
            <person name="Fernandez-Pozo N."/>
            <person name="Barry K."/>
            <person name="Chen C."/>
            <person name="Wang M."/>
            <person name="Lipzen A."/>
            <person name="Daum C."/>
            <person name="Saski C.A."/>
            <person name="Payton A.C."/>
            <person name="Mcbreen J.C."/>
            <person name="Conrad R.E."/>
            <person name="Kollar L.M."/>
            <person name="Olsson S."/>
            <person name="Huttunen S."/>
            <person name="Landis J.B."/>
            <person name="Wickett N.J."/>
            <person name="Johnson M.G."/>
            <person name="Rensing S.A."/>
            <person name="Grimwood J."/>
            <person name="Schmutz J."/>
            <person name="Mcdaniel S.F."/>
        </authorList>
    </citation>
    <scope>NUCLEOTIDE SEQUENCE [LARGE SCALE GENOMIC DNA]</scope>
    <source>
        <strain evidence="9 10">R40</strain>
    </source>
</reference>
<dbReference type="Proteomes" id="UP000822688">
    <property type="component" value="Chromosome 6"/>
</dbReference>
<gene>
    <name evidence="9" type="ORF">KC19_6G054000</name>
</gene>
<protein>
    <recommendedName>
        <fullName evidence="7">Small ribosomal subunit protein uS17c</fullName>
    </recommendedName>
</protein>
<dbReference type="CDD" id="cd00364">
    <property type="entry name" value="Ribosomal_uS17"/>
    <property type="match status" value="1"/>
</dbReference>
<dbReference type="PRINTS" id="PR00973">
    <property type="entry name" value="RIBOSOMALS17"/>
</dbReference>
<evidence type="ECO:0000256" key="7">
    <source>
        <dbReference type="ARBA" id="ARBA00035251"/>
    </source>
</evidence>
<dbReference type="InterPro" id="IPR019984">
    <property type="entry name" value="Ribosomal_uS17_bact/chlr"/>
</dbReference>
<comment type="similarity">
    <text evidence="2">Belongs to the universal ribosomal protein uS17 family.</text>
</comment>
<evidence type="ECO:0000256" key="5">
    <source>
        <dbReference type="ARBA" id="ARBA00022980"/>
    </source>
</evidence>
<dbReference type="PANTHER" id="PTHR10744">
    <property type="entry name" value="40S RIBOSOMAL PROTEIN S11 FAMILY MEMBER"/>
    <property type="match status" value="1"/>
</dbReference>
<dbReference type="NCBIfam" id="NF004123">
    <property type="entry name" value="PRK05610.1"/>
    <property type="match status" value="1"/>
</dbReference>
<dbReference type="GO" id="GO:0005840">
    <property type="term" value="C:ribosome"/>
    <property type="evidence" value="ECO:0007669"/>
    <property type="project" value="UniProtKB-KW"/>
</dbReference>
<dbReference type="InterPro" id="IPR012340">
    <property type="entry name" value="NA-bd_OB-fold"/>
</dbReference>
<evidence type="ECO:0000256" key="1">
    <source>
        <dbReference type="ARBA" id="ARBA00002932"/>
    </source>
</evidence>
<evidence type="ECO:0000256" key="4">
    <source>
        <dbReference type="ARBA" id="ARBA00022884"/>
    </source>
</evidence>
<evidence type="ECO:0000256" key="6">
    <source>
        <dbReference type="ARBA" id="ARBA00023274"/>
    </source>
</evidence>
<comment type="caution">
    <text evidence="9">The sequence shown here is derived from an EMBL/GenBank/DDBJ whole genome shotgun (WGS) entry which is preliminary data.</text>
</comment>
<name>A0A8T0HAR5_CERPU</name>
<dbReference type="NCBIfam" id="TIGR03635">
    <property type="entry name" value="uS17_bact"/>
    <property type="match status" value="1"/>
</dbReference>
<dbReference type="GO" id="GO:1990904">
    <property type="term" value="C:ribonucleoprotein complex"/>
    <property type="evidence" value="ECO:0007669"/>
    <property type="project" value="UniProtKB-KW"/>
</dbReference>
<dbReference type="EMBL" id="CM026427">
    <property type="protein sequence ID" value="KAG0568946.1"/>
    <property type="molecule type" value="Genomic_DNA"/>
</dbReference>
<evidence type="ECO:0000313" key="10">
    <source>
        <dbReference type="Proteomes" id="UP000822688"/>
    </source>
</evidence>
<sequence length="116" mass="12907">MKTVVGKVVSNKMTKSVVVAVQRMWQHPRYPKLVRRTSKFMAHDETNACNIGDEVRLESSRPLSKRKHWIVQDIIRRARIFQAPDLSQITAAKLAQSEAQASSSAATSTSNSTPAS</sequence>
<dbReference type="PANTHER" id="PTHR10744:SF1">
    <property type="entry name" value="SMALL RIBOSOMAL SUBUNIT PROTEIN US17M"/>
    <property type="match status" value="1"/>
</dbReference>
<comment type="function">
    <text evidence="1">One of the primary rRNA binding proteins, it binds specifically to the 5'-end of 16S ribosomal RNA.</text>
</comment>
<dbReference type="HAMAP" id="MF_01345_B">
    <property type="entry name" value="Ribosomal_uS17_B"/>
    <property type="match status" value="1"/>
</dbReference>
<dbReference type="GO" id="GO:0003735">
    <property type="term" value="F:structural constituent of ribosome"/>
    <property type="evidence" value="ECO:0007669"/>
    <property type="project" value="InterPro"/>
</dbReference>
<keyword evidence="3" id="KW-0699">rRNA-binding</keyword>
<keyword evidence="4" id="KW-0694">RNA-binding</keyword>
<dbReference type="Pfam" id="PF00366">
    <property type="entry name" value="Ribosomal_S17"/>
    <property type="match status" value="1"/>
</dbReference>
<keyword evidence="5" id="KW-0689">Ribosomal protein</keyword>
<dbReference type="InterPro" id="IPR000266">
    <property type="entry name" value="Ribosomal_uS17"/>
</dbReference>
<accession>A0A8T0HAR5</accession>
<keyword evidence="10" id="KW-1185">Reference proteome</keyword>